<feature type="transmembrane region" description="Helical" evidence="2">
    <location>
        <begin position="6"/>
        <end position="27"/>
    </location>
</feature>
<dbReference type="Proteomes" id="UP000735302">
    <property type="component" value="Unassembled WGS sequence"/>
</dbReference>
<keyword evidence="2" id="KW-0812">Transmembrane</keyword>
<dbReference type="EMBL" id="BLXT01003748">
    <property type="protein sequence ID" value="GFO05304.1"/>
    <property type="molecule type" value="Genomic_DNA"/>
</dbReference>
<keyword evidence="2" id="KW-1133">Transmembrane helix</keyword>
<evidence type="ECO:0000256" key="2">
    <source>
        <dbReference type="SAM" id="Phobius"/>
    </source>
</evidence>
<feature type="region of interest" description="Disordered" evidence="1">
    <location>
        <begin position="448"/>
        <end position="484"/>
    </location>
</feature>
<evidence type="ECO:0000313" key="4">
    <source>
        <dbReference type="Proteomes" id="UP000735302"/>
    </source>
</evidence>
<feature type="region of interest" description="Disordered" evidence="1">
    <location>
        <begin position="423"/>
        <end position="442"/>
    </location>
</feature>
<organism evidence="3 4">
    <name type="scientific">Plakobranchus ocellatus</name>
    <dbReference type="NCBI Taxonomy" id="259542"/>
    <lineage>
        <taxon>Eukaryota</taxon>
        <taxon>Metazoa</taxon>
        <taxon>Spiralia</taxon>
        <taxon>Lophotrochozoa</taxon>
        <taxon>Mollusca</taxon>
        <taxon>Gastropoda</taxon>
        <taxon>Heterobranchia</taxon>
        <taxon>Euthyneura</taxon>
        <taxon>Panpulmonata</taxon>
        <taxon>Sacoglossa</taxon>
        <taxon>Placobranchoidea</taxon>
        <taxon>Plakobranchidae</taxon>
        <taxon>Plakobranchus</taxon>
    </lineage>
</organism>
<name>A0AAV4AFU3_9GAST</name>
<reference evidence="3 4" key="1">
    <citation type="journal article" date="2021" name="Elife">
        <title>Chloroplast acquisition without the gene transfer in kleptoplastic sea slugs, Plakobranchus ocellatus.</title>
        <authorList>
            <person name="Maeda T."/>
            <person name="Takahashi S."/>
            <person name="Yoshida T."/>
            <person name="Shimamura S."/>
            <person name="Takaki Y."/>
            <person name="Nagai Y."/>
            <person name="Toyoda A."/>
            <person name="Suzuki Y."/>
            <person name="Arimoto A."/>
            <person name="Ishii H."/>
            <person name="Satoh N."/>
            <person name="Nishiyama T."/>
            <person name="Hasebe M."/>
            <person name="Maruyama T."/>
            <person name="Minagawa J."/>
            <person name="Obokata J."/>
            <person name="Shigenobu S."/>
        </authorList>
    </citation>
    <scope>NUCLEOTIDE SEQUENCE [LARGE SCALE GENOMIC DNA]</scope>
</reference>
<comment type="caution">
    <text evidence="3">The sequence shown here is derived from an EMBL/GenBank/DDBJ whole genome shotgun (WGS) entry which is preliminary data.</text>
</comment>
<feature type="compositionally biased region" description="Polar residues" evidence="1">
    <location>
        <begin position="427"/>
        <end position="438"/>
    </location>
</feature>
<protein>
    <submittedName>
        <fullName evidence="3">Uncharacterized protein</fullName>
    </submittedName>
</protein>
<keyword evidence="2" id="KW-0472">Membrane</keyword>
<keyword evidence="4" id="KW-1185">Reference proteome</keyword>
<gene>
    <name evidence="3" type="ORF">PoB_003180900</name>
</gene>
<evidence type="ECO:0000313" key="3">
    <source>
        <dbReference type="EMBL" id="GFO05304.1"/>
    </source>
</evidence>
<feature type="compositionally biased region" description="Polar residues" evidence="1">
    <location>
        <begin position="459"/>
        <end position="471"/>
    </location>
</feature>
<accession>A0AAV4AFU3</accession>
<evidence type="ECO:0000256" key="1">
    <source>
        <dbReference type="SAM" id="MobiDB-lite"/>
    </source>
</evidence>
<feature type="region of interest" description="Disordered" evidence="1">
    <location>
        <begin position="390"/>
        <end position="412"/>
    </location>
</feature>
<proteinExistence type="predicted"/>
<sequence length="596" mass="65561">MTLELWIPYVVIGVSCVLFLAVHFWCYHKRNRIRYLRKREESRVKNGLFERRRITTLMVARYQSELGIIPNSKACHPAGLGTWDKQQLNSAQTTTEDTVDIIIEGVLAPTSKDCGSHNKNNKEKANPNLNKLYSIDRNISTAQNKGYQNIDVSVLENTVMFKNSKDFSRNADQSHRGESDILPVTISTSGLSSTVGESLTSNKHRSGNTLFQDDQYQIKDINHGPEVVGIFHLPEQHGACSAGPLLKGTCLNYSNEQKINQADHVQQIYFTGNHPDAQNTKIKHTQTNDNVCDGSEIQNSAPWVTPIERRADFHRDTDIAASSAQSSLSSPVSSSTIFVSHNQTPNLPAPSTKRPQIVTNYGEDFQGHCDNARNPAADKGSANSDIAGICTPQSNEDSLDAAPQDPTAVEKGPCNKKIFYKKDRRVSQSPSVNTSPRSSAYRKMALTDEDRSWKEGQGLCSNAKNSANDENISPPDGAGSSTQPLKLSFVSSTTTHQAVDIGISNGQTEKFENRQGVDEGRADPPPYTIAVLSDSLQPSSIGQTKLSMGKSDIIDQADQLALSALHTTGDQMPSAHVRSMDPKLIFQYDRKKKAME</sequence>
<dbReference type="AlphaFoldDB" id="A0AAV4AFU3"/>